<keyword evidence="16" id="KW-1185">Reference proteome</keyword>
<evidence type="ECO:0000256" key="11">
    <source>
        <dbReference type="ARBA" id="ARBA00023136"/>
    </source>
</evidence>
<dbReference type="Pfam" id="PF00153">
    <property type="entry name" value="Mito_carr"/>
    <property type="match status" value="3"/>
</dbReference>
<evidence type="ECO:0000313" key="15">
    <source>
        <dbReference type="EMBL" id="KAF7257850.1"/>
    </source>
</evidence>
<evidence type="ECO:0000256" key="3">
    <source>
        <dbReference type="ARBA" id="ARBA00022448"/>
    </source>
</evidence>
<keyword evidence="11 12" id="KW-0472">Membrane</keyword>
<evidence type="ECO:0000256" key="6">
    <source>
        <dbReference type="ARBA" id="ARBA00022737"/>
    </source>
</evidence>
<evidence type="ECO:0000256" key="1">
    <source>
        <dbReference type="ARBA" id="ARBA00004448"/>
    </source>
</evidence>
<dbReference type="Pfam" id="PF13499">
    <property type="entry name" value="EF-hand_7"/>
    <property type="match status" value="2"/>
</dbReference>
<evidence type="ECO:0000259" key="14">
    <source>
        <dbReference type="PROSITE" id="PS50222"/>
    </source>
</evidence>
<evidence type="ECO:0000256" key="7">
    <source>
        <dbReference type="ARBA" id="ARBA00022792"/>
    </source>
</evidence>
<dbReference type="PANTHER" id="PTHR24089">
    <property type="entry name" value="SOLUTE CARRIER FAMILY 25"/>
    <property type="match status" value="1"/>
</dbReference>
<dbReference type="InterPro" id="IPR018108">
    <property type="entry name" value="MCP_transmembrane"/>
</dbReference>
<feature type="domain" description="EF-hand" evidence="14">
    <location>
        <begin position="7"/>
        <end position="42"/>
    </location>
</feature>
<organism evidence="15 16">
    <name type="scientific">Paragonimus skrjabini miyazakii</name>
    <dbReference type="NCBI Taxonomy" id="59628"/>
    <lineage>
        <taxon>Eukaryota</taxon>
        <taxon>Metazoa</taxon>
        <taxon>Spiralia</taxon>
        <taxon>Lophotrochozoa</taxon>
        <taxon>Platyhelminthes</taxon>
        <taxon>Trematoda</taxon>
        <taxon>Digenea</taxon>
        <taxon>Plagiorchiida</taxon>
        <taxon>Troglotremata</taxon>
        <taxon>Troglotrematidae</taxon>
        <taxon>Paragonimus</taxon>
    </lineage>
</organism>
<keyword evidence="9" id="KW-1133">Transmembrane helix</keyword>
<dbReference type="EMBL" id="JTDE01002113">
    <property type="protein sequence ID" value="KAF7257850.1"/>
    <property type="molecule type" value="Genomic_DNA"/>
</dbReference>
<dbReference type="FunFam" id="1.50.40.10:FF:000003">
    <property type="entry name" value="Putative calcium-binding mitochondrial carrier protein scamc-2"/>
    <property type="match status" value="1"/>
</dbReference>
<comment type="similarity">
    <text evidence="2 13">Belongs to the mitochondrial carrier (TC 2.A.29) family.</text>
</comment>
<keyword evidence="8" id="KW-0106">Calcium</keyword>
<dbReference type="GO" id="GO:0005743">
    <property type="term" value="C:mitochondrial inner membrane"/>
    <property type="evidence" value="ECO:0007669"/>
    <property type="project" value="UniProtKB-SubCell"/>
</dbReference>
<dbReference type="InterPro" id="IPR023395">
    <property type="entry name" value="MCP_dom_sf"/>
</dbReference>
<keyword evidence="6" id="KW-0677">Repeat</keyword>
<dbReference type="SUPFAM" id="SSF47473">
    <property type="entry name" value="EF-hand"/>
    <property type="match status" value="1"/>
</dbReference>
<dbReference type="AlphaFoldDB" id="A0A8S9YXD9"/>
<sequence>MSALSKKDRERIDKLFKDLDVDKDGRISVAELTRVMRGEPKATDRMETARRIVSKSTANSNEKTTLTFEEFLAYIQDTETQLKLAFKQLDRNHDNKVDANEVRTALSDLGINVKLEDAEKLLKRMDKDGSLAIDYDEWRDFLLFSGTSRIDEIFRYWRRASVIDIGENVLVPDDFTEEEKKSGEAWKTLVAGGIAGCISRTATAPLDRIKLTWQALGGKAAEVGLVGTFNKMVKEGGVASLWRGNGVNCLKIAPESAIKFQAYEVYKRWLGPKFGDGTGGPLSLHTKFLAGALAGATSQTMIYPMEVLKTRMCLRKSGQYSSIFDCAKKLYHENGWRIFYRGYVPNILGILPYAGIELALFETFKQTYTKLTSSETEKKPCAPPVYVSVTAGALSSVCGQLATYPLALVRTKLQAQTVHSERVGFVKLCRNIVKHEGITGLFRGLGPNMLKVIPAVSVSYACYDQLRLWMHINK</sequence>
<dbReference type="Gene3D" id="1.50.40.10">
    <property type="entry name" value="Mitochondrial carrier domain"/>
    <property type="match status" value="1"/>
</dbReference>
<evidence type="ECO:0000256" key="13">
    <source>
        <dbReference type="RuleBase" id="RU000488"/>
    </source>
</evidence>
<feature type="repeat" description="Solcar" evidence="12">
    <location>
        <begin position="282"/>
        <end position="367"/>
    </location>
</feature>
<evidence type="ECO:0000256" key="8">
    <source>
        <dbReference type="ARBA" id="ARBA00022837"/>
    </source>
</evidence>
<dbReference type="InterPro" id="IPR011992">
    <property type="entry name" value="EF-hand-dom_pair"/>
</dbReference>
<evidence type="ECO:0000256" key="10">
    <source>
        <dbReference type="ARBA" id="ARBA00023128"/>
    </source>
</evidence>
<dbReference type="PROSITE" id="PS50222">
    <property type="entry name" value="EF_HAND_2"/>
    <property type="match status" value="3"/>
</dbReference>
<dbReference type="PROSITE" id="PS00018">
    <property type="entry name" value="EF_HAND_1"/>
    <property type="match status" value="2"/>
</dbReference>
<feature type="repeat" description="Solcar" evidence="12">
    <location>
        <begin position="383"/>
        <end position="469"/>
    </location>
</feature>
<evidence type="ECO:0000256" key="9">
    <source>
        <dbReference type="ARBA" id="ARBA00022989"/>
    </source>
</evidence>
<evidence type="ECO:0000256" key="4">
    <source>
        <dbReference type="ARBA" id="ARBA00022692"/>
    </source>
</evidence>
<dbReference type="GO" id="GO:0005509">
    <property type="term" value="F:calcium ion binding"/>
    <property type="evidence" value="ECO:0007669"/>
    <property type="project" value="InterPro"/>
</dbReference>
<accession>A0A8S9YXD9</accession>
<dbReference type="Proteomes" id="UP000822476">
    <property type="component" value="Unassembled WGS sequence"/>
</dbReference>
<evidence type="ECO:0000256" key="2">
    <source>
        <dbReference type="ARBA" id="ARBA00006375"/>
    </source>
</evidence>
<keyword evidence="3 13" id="KW-0813">Transport</keyword>
<dbReference type="PRINTS" id="PR00926">
    <property type="entry name" value="MITOCARRIER"/>
</dbReference>
<feature type="domain" description="EF-hand" evidence="14">
    <location>
        <begin position="113"/>
        <end position="148"/>
    </location>
</feature>
<comment type="subcellular location">
    <subcellularLocation>
        <location evidence="1">Mitochondrion inner membrane</location>
        <topology evidence="1">Multi-pass membrane protein</topology>
    </subcellularLocation>
</comment>
<dbReference type="SUPFAM" id="SSF103506">
    <property type="entry name" value="Mitochondrial carrier"/>
    <property type="match status" value="1"/>
</dbReference>
<dbReference type="FunFam" id="1.10.238.10:FF:000028">
    <property type="entry name" value="Putative calcium-binding mitochondrial carrier protein scamc-2"/>
    <property type="match status" value="1"/>
</dbReference>
<keyword evidence="4 12" id="KW-0812">Transmembrane</keyword>
<dbReference type="InterPro" id="IPR002067">
    <property type="entry name" value="MCP"/>
</dbReference>
<reference evidence="15" key="1">
    <citation type="submission" date="2019-07" db="EMBL/GenBank/DDBJ databases">
        <title>Annotation for the trematode Paragonimus miyazaki's.</title>
        <authorList>
            <person name="Choi Y.-J."/>
        </authorList>
    </citation>
    <scope>NUCLEOTIDE SEQUENCE</scope>
    <source>
        <strain evidence="15">Japan</strain>
    </source>
</reference>
<keyword evidence="5" id="KW-0479">Metal-binding</keyword>
<feature type="domain" description="EF-hand" evidence="14">
    <location>
        <begin position="77"/>
        <end position="112"/>
    </location>
</feature>
<proteinExistence type="inferred from homology"/>
<evidence type="ECO:0000313" key="16">
    <source>
        <dbReference type="Proteomes" id="UP000822476"/>
    </source>
</evidence>
<evidence type="ECO:0000256" key="12">
    <source>
        <dbReference type="PROSITE-ProRule" id="PRU00282"/>
    </source>
</evidence>
<dbReference type="OrthoDB" id="270584at2759"/>
<keyword evidence="7" id="KW-0999">Mitochondrion inner membrane</keyword>
<name>A0A8S9YXD9_9TREM</name>
<comment type="caution">
    <text evidence="15">The sequence shown here is derived from an EMBL/GenBank/DDBJ whole genome shotgun (WGS) entry which is preliminary data.</text>
</comment>
<dbReference type="SMART" id="SM00054">
    <property type="entry name" value="EFh"/>
    <property type="match status" value="3"/>
</dbReference>
<dbReference type="InterPro" id="IPR002048">
    <property type="entry name" value="EF_hand_dom"/>
</dbReference>
<dbReference type="PROSITE" id="PS50920">
    <property type="entry name" value="SOLCAR"/>
    <property type="match status" value="3"/>
</dbReference>
<keyword evidence="10" id="KW-0496">Mitochondrion</keyword>
<protein>
    <recommendedName>
        <fullName evidence="14">EF-hand domain-containing protein</fullName>
    </recommendedName>
</protein>
<feature type="repeat" description="Solcar" evidence="12">
    <location>
        <begin position="183"/>
        <end position="269"/>
    </location>
</feature>
<dbReference type="InterPro" id="IPR018247">
    <property type="entry name" value="EF_Hand_1_Ca_BS"/>
</dbReference>
<gene>
    <name evidence="15" type="ORF">EG68_05160</name>
</gene>
<dbReference type="GO" id="GO:0055085">
    <property type="term" value="P:transmembrane transport"/>
    <property type="evidence" value="ECO:0007669"/>
    <property type="project" value="InterPro"/>
</dbReference>
<dbReference type="Gene3D" id="1.10.238.10">
    <property type="entry name" value="EF-hand"/>
    <property type="match status" value="2"/>
</dbReference>
<evidence type="ECO:0000256" key="5">
    <source>
        <dbReference type="ARBA" id="ARBA00022723"/>
    </source>
</evidence>